<dbReference type="Gene3D" id="2.30.110.10">
    <property type="entry name" value="Electron Transport, Fmn-binding Protein, Chain A"/>
    <property type="match status" value="1"/>
</dbReference>
<dbReference type="AlphaFoldDB" id="A0A6N3AWC6"/>
<sequence>MEIYEKALFTMNELFAKDYQFAMATVKDNIPSVRFVDTFFEDDSFYVVTYSNSQKVRELEDNSQVSLCNEFYRFSGNAYNIGHPLLLENKEIREKLIKVFEPWYFAHNNENDENMCYVKIELKEGFLYKDGIGYKVNFQLKEVEKFPFDLDSEPVL</sequence>
<dbReference type="Pfam" id="PF01243">
    <property type="entry name" value="PNPOx_N"/>
    <property type="match status" value="1"/>
</dbReference>
<dbReference type="InterPro" id="IPR012349">
    <property type="entry name" value="Split_barrel_FMN-bd"/>
</dbReference>
<evidence type="ECO:0000259" key="1">
    <source>
        <dbReference type="Pfam" id="PF01243"/>
    </source>
</evidence>
<dbReference type="SUPFAM" id="SSF50475">
    <property type="entry name" value="FMN-binding split barrel"/>
    <property type="match status" value="1"/>
</dbReference>
<evidence type="ECO:0000313" key="2">
    <source>
        <dbReference type="EMBL" id="VYT94887.1"/>
    </source>
</evidence>
<organism evidence="2">
    <name type="scientific">Clostridium tertium</name>
    <dbReference type="NCBI Taxonomy" id="1559"/>
    <lineage>
        <taxon>Bacteria</taxon>
        <taxon>Bacillati</taxon>
        <taxon>Bacillota</taxon>
        <taxon>Clostridia</taxon>
        <taxon>Eubacteriales</taxon>
        <taxon>Clostridiaceae</taxon>
        <taxon>Clostridium</taxon>
    </lineage>
</organism>
<dbReference type="RefSeq" id="WP_156625614.1">
    <property type="nucleotide sequence ID" value="NZ_CACRTO010000009.1"/>
</dbReference>
<protein>
    <submittedName>
        <fullName evidence="2">Pyridoxamine 5'-phosphate oxidase</fullName>
    </submittedName>
</protein>
<gene>
    <name evidence="2" type="ORF">CTLFYP3_01082</name>
</gene>
<dbReference type="InterPro" id="IPR011576">
    <property type="entry name" value="Pyridox_Oxase_N"/>
</dbReference>
<feature type="domain" description="Pyridoxamine 5'-phosphate oxidase N-terminal" evidence="1">
    <location>
        <begin position="11"/>
        <end position="81"/>
    </location>
</feature>
<name>A0A6N3AWC6_9CLOT</name>
<reference evidence="2" key="1">
    <citation type="submission" date="2019-11" db="EMBL/GenBank/DDBJ databases">
        <authorList>
            <person name="Feng L."/>
        </authorList>
    </citation>
    <scope>NUCLEOTIDE SEQUENCE</scope>
    <source>
        <strain evidence="2">CTertiumLFYP3</strain>
    </source>
</reference>
<proteinExistence type="predicted"/>
<dbReference type="EMBL" id="CACRTO010000009">
    <property type="protein sequence ID" value="VYT94887.1"/>
    <property type="molecule type" value="Genomic_DNA"/>
</dbReference>
<accession>A0A6N3AWC6</accession>